<comment type="caution">
    <text evidence="1">The sequence shown here is derived from an EMBL/GenBank/DDBJ whole genome shotgun (WGS) entry which is preliminary data.</text>
</comment>
<accession>A0ACC1C944</accession>
<reference evidence="2" key="1">
    <citation type="journal article" date="2023" name="G3 (Bethesda)">
        <title>Genome assembly and association tests identify interacting loci associated with vigor, precocity, and sex in interspecific pistachio rootstocks.</title>
        <authorList>
            <person name="Palmer W."/>
            <person name="Jacygrad E."/>
            <person name="Sagayaradj S."/>
            <person name="Cavanaugh K."/>
            <person name="Han R."/>
            <person name="Bertier L."/>
            <person name="Beede B."/>
            <person name="Kafkas S."/>
            <person name="Golino D."/>
            <person name="Preece J."/>
            <person name="Michelmore R."/>
        </authorList>
    </citation>
    <scope>NUCLEOTIDE SEQUENCE [LARGE SCALE GENOMIC DNA]</scope>
</reference>
<dbReference type="Proteomes" id="UP001164250">
    <property type="component" value="Chromosome 1"/>
</dbReference>
<evidence type="ECO:0000313" key="2">
    <source>
        <dbReference type="Proteomes" id="UP001164250"/>
    </source>
</evidence>
<dbReference type="EMBL" id="CM047897">
    <property type="protein sequence ID" value="KAJ0112082.1"/>
    <property type="molecule type" value="Genomic_DNA"/>
</dbReference>
<organism evidence="1 2">
    <name type="scientific">Pistacia atlantica</name>
    <dbReference type="NCBI Taxonomy" id="434234"/>
    <lineage>
        <taxon>Eukaryota</taxon>
        <taxon>Viridiplantae</taxon>
        <taxon>Streptophyta</taxon>
        <taxon>Embryophyta</taxon>
        <taxon>Tracheophyta</taxon>
        <taxon>Spermatophyta</taxon>
        <taxon>Magnoliopsida</taxon>
        <taxon>eudicotyledons</taxon>
        <taxon>Gunneridae</taxon>
        <taxon>Pentapetalae</taxon>
        <taxon>rosids</taxon>
        <taxon>malvids</taxon>
        <taxon>Sapindales</taxon>
        <taxon>Anacardiaceae</taxon>
        <taxon>Pistacia</taxon>
    </lineage>
</organism>
<proteinExistence type="predicted"/>
<evidence type="ECO:0000313" key="1">
    <source>
        <dbReference type="EMBL" id="KAJ0112082.1"/>
    </source>
</evidence>
<name>A0ACC1C944_9ROSI</name>
<gene>
    <name evidence="1" type="ORF">Patl1_00924</name>
</gene>
<sequence>MEKKLSSAAKSFTPSPIQQLSLLAQRCNAINLAEGFPDFPAPLHIKKRGRFCYQF</sequence>
<keyword evidence="2" id="KW-1185">Reference proteome</keyword>
<protein>
    <submittedName>
        <fullName evidence="1">Uncharacterized protein</fullName>
    </submittedName>
</protein>